<dbReference type="InterPro" id="IPR010998">
    <property type="entry name" value="Integrase_recombinase_N"/>
</dbReference>
<dbReference type="Pfam" id="PF14659">
    <property type="entry name" value="Phage_int_SAM_3"/>
    <property type="match status" value="1"/>
</dbReference>
<dbReference type="EMBL" id="BNBF01000011">
    <property type="protein sequence ID" value="GHG54911.1"/>
    <property type="molecule type" value="Genomic_DNA"/>
</dbReference>
<evidence type="ECO:0000256" key="1">
    <source>
        <dbReference type="ARBA" id="ARBA00022908"/>
    </source>
</evidence>
<accession>A0A919EXE0</accession>
<keyword evidence="6" id="KW-1185">Reference proteome</keyword>
<keyword evidence="1" id="KW-0229">DNA integration</keyword>
<dbReference type="PANTHER" id="PTHR30349">
    <property type="entry name" value="PHAGE INTEGRASE-RELATED"/>
    <property type="match status" value="1"/>
</dbReference>
<dbReference type="InterPro" id="IPR004107">
    <property type="entry name" value="Integrase_SAM-like_N"/>
</dbReference>
<dbReference type="RefSeq" id="WP_189983454.1">
    <property type="nucleotide sequence ID" value="NZ_BNBF01000011.1"/>
</dbReference>
<dbReference type="GO" id="GO:0003677">
    <property type="term" value="F:DNA binding"/>
    <property type="evidence" value="ECO:0007669"/>
    <property type="project" value="UniProtKB-KW"/>
</dbReference>
<dbReference type="CDD" id="cd01189">
    <property type="entry name" value="INT_ICEBs1_C_like"/>
    <property type="match status" value="1"/>
</dbReference>
<comment type="caution">
    <text evidence="5">The sequence shown here is derived from an EMBL/GenBank/DDBJ whole genome shotgun (WGS) entry which is preliminary data.</text>
</comment>
<proteinExistence type="predicted"/>
<evidence type="ECO:0000313" key="6">
    <source>
        <dbReference type="Proteomes" id="UP000619355"/>
    </source>
</evidence>
<dbReference type="InterPro" id="IPR050090">
    <property type="entry name" value="Tyrosine_recombinase_XerCD"/>
</dbReference>
<dbReference type="PROSITE" id="PS51898">
    <property type="entry name" value="TYR_RECOMBINASE"/>
    <property type="match status" value="1"/>
</dbReference>
<dbReference type="InterPro" id="IPR002104">
    <property type="entry name" value="Integrase_catalytic"/>
</dbReference>
<dbReference type="AlphaFoldDB" id="A0A919EXE0"/>
<dbReference type="InterPro" id="IPR013762">
    <property type="entry name" value="Integrase-like_cat_sf"/>
</dbReference>
<evidence type="ECO:0000313" key="5">
    <source>
        <dbReference type="EMBL" id="GHG54911.1"/>
    </source>
</evidence>
<evidence type="ECO:0000256" key="2">
    <source>
        <dbReference type="ARBA" id="ARBA00023125"/>
    </source>
</evidence>
<keyword evidence="2" id="KW-0238">DNA-binding</keyword>
<sequence>MTHRSNGEGTYYQRKDGRWEGAAYFETVSGQRKRLRVYGNTKTEARQKLAEKQADAQNGALLADKSWRLEEYLDYWLEKIVKNNRRPATYAQCEGTARLYLKPGLGKYKLTALTVPLVQSFLDEKLAKHSVEGVIVIRKVLSAALTSAMREEHLQRNVARLTQLPTSEAKEVEPWTIDEARRFLEVAGTHPLYPAFLLLLFYGLREGEVLGLQWRDFDFEHNELNIRHQIQRGYSGTLELSPLKTKRSKRPLPLLNFVRSSLLIHRRAQQQEQIANPSWGTDARVSGLAFPNELGGPMEASRIRHAFYKVCDEHEIRRIRVHDTRHGVATLLAEFGAPIKEVQLILGHANATTTQRVYTHGSAKASREWLEVLEAALTAKQKDDRTQGDRLSDDGGSRQFSRQVALLGATFTTSNFGGATGTRTLDLFHAMAHSTTLIDRATEVNKAMTSYRRSWLVGVVAVNLAVKTSTKDKEDTYDQAA</sequence>
<name>A0A919EXE0_9ACTN</name>
<feature type="domain" description="Tyr recombinase" evidence="4">
    <location>
        <begin position="170"/>
        <end position="371"/>
    </location>
</feature>
<dbReference type="PANTHER" id="PTHR30349:SF91">
    <property type="entry name" value="INTA PROTEIN"/>
    <property type="match status" value="1"/>
</dbReference>
<evidence type="ECO:0000259" key="4">
    <source>
        <dbReference type="PROSITE" id="PS51898"/>
    </source>
</evidence>
<dbReference type="Gene3D" id="1.10.443.10">
    <property type="entry name" value="Intergrase catalytic core"/>
    <property type="match status" value="1"/>
</dbReference>
<dbReference type="SUPFAM" id="SSF56349">
    <property type="entry name" value="DNA breaking-rejoining enzymes"/>
    <property type="match status" value="1"/>
</dbReference>
<dbReference type="GO" id="GO:0015074">
    <property type="term" value="P:DNA integration"/>
    <property type="evidence" value="ECO:0007669"/>
    <property type="project" value="UniProtKB-KW"/>
</dbReference>
<evidence type="ECO:0000256" key="3">
    <source>
        <dbReference type="ARBA" id="ARBA00023172"/>
    </source>
</evidence>
<dbReference type="Gene3D" id="1.10.150.130">
    <property type="match status" value="1"/>
</dbReference>
<dbReference type="Pfam" id="PF00589">
    <property type="entry name" value="Phage_integrase"/>
    <property type="match status" value="1"/>
</dbReference>
<dbReference type="InterPro" id="IPR011010">
    <property type="entry name" value="DNA_brk_join_enz"/>
</dbReference>
<dbReference type="GO" id="GO:0006310">
    <property type="term" value="P:DNA recombination"/>
    <property type="evidence" value="ECO:0007669"/>
    <property type="project" value="UniProtKB-KW"/>
</dbReference>
<gene>
    <name evidence="5" type="ORF">GCM10018980_39940</name>
</gene>
<organism evidence="5 6">
    <name type="scientific">Streptomyces capoamus</name>
    <dbReference type="NCBI Taxonomy" id="68183"/>
    <lineage>
        <taxon>Bacteria</taxon>
        <taxon>Bacillati</taxon>
        <taxon>Actinomycetota</taxon>
        <taxon>Actinomycetes</taxon>
        <taxon>Kitasatosporales</taxon>
        <taxon>Streptomycetaceae</taxon>
        <taxon>Streptomyces</taxon>
    </lineage>
</organism>
<dbReference type="Proteomes" id="UP000619355">
    <property type="component" value="Unassembled WGS sequence"/>
</dbReference>
<keyword evidence="3" id="KW-0233">DNA recombination</keyword>
<reference evidence="6" key="1">
    <citation type="journal article" date="2019" name="Int. J. Syst. Evol. Microbiol.">
        <title>The Global Catalogue of Microorganisms (GCM) 10K type strain sequencing project: providing services to taxonomists for standard genome sequencing and annotation.</title>
        <authorList>
            <consortium name="The Broad Institute Genomics Platform"/>
            <consortium name="The Broad Institute Genome Sequencing Center for Infectious Disease"/>
            <person name="Wu L."/>
            <person name="Ma J."/>
        </authorList>
    </citation>
    <scope>NUCLEOTIDE SEQUENCE [LARGE SCALE GENOMIC DNA]</scope>
    <source>
        <strain evidence="6">JCM 4253</strain>
    </source>
</reference>
<protein>
    <submittedName>
        <fullName evidence="5">Site-specific integrase</fullName>
    </submittedName>
</protein>